<comment type="caution">
    <text evidence="3">The sequence shown here is derived from an EMBL/GenBank/DDBJ whole genome shotgun (WGS) entry which is preliminary data.</text>
</comment>
<dbReference type="Pfam" id="PF06985">
    <property type="entry name" value="HET"/>
    <property type="match status" value="1"/>
</dbReference>
<reference evidence="3" key="1">
    <citation type="submission" date="2020-01" db="EMBL/GenBank/DDBJ databases">
        <authorList>
            <person name="Feng Z.H.Z."/>
        </authorList>
    </citation>
    <scope>NUCLEOTIDE SEQUENCE</scope>
    <source>
        <strain evidence="3">CBS107.38</strain>
    </source>
</reference>
<feature type="domain" description="Heterokaryon incompatibility" evidence="2">
    <location>
        <begin position="101"/>
        <end position="263"/>
    </location>
</feature>
<accession>A0A8H7ATJ4</accession>
<dbReference type="InterPro" id="IPR010730">
    <property type="entry name" value="HET"/>
</dbReference>
<evidence type="ECO:0000313" key="3">
    <source>
        <dbReference type="EMBL" id="KAF7671313.1"/>
    </source>
</evidence>
<dbReference type="PANTHER" id="PTHR33112">
    <property type="entry name" value="DOMAIN PROTEIN, PUTATIVE-RELATED"/>
    <property type="match status" value="1"/>
</dbReference>
<feature type="region of interest" description="Disordered" evidence="1">
    <location>
        <begin position="36"/>
        <end position="67"/>
    </location>
</feature>
<evidence type="ECO:0000259" key="2">
    <source>
        <dbReference type="Pfam" id="PF06985"/>
    </source>
</evidence>
<dbReference type="GeneID" id="62208863"/>
<dbReference type="PANTHER" id="PTHR33112:SF16">
    <property type="entry name" value="HETEROKARYON INCOMPATIBILITY DOMAIN-CONTAINING PROTEIN"/>
    <property type="match status" value="1"/>
</dbReference>
<dbReference type="RefSeq" id="XP_038781689.1">
    <property type="nucleotide sequence ID" value="XM_038935685.1"/>
</dbReference>
<organism evidence="3 4">
    <name type="scientific">Alternaria burnsii</name>
    <dbReference type="NCBI Taxonomy" id="1187904"/>
    <lineage>
        <taxon>Eukaryota</taxon>
        <taxon>Fungi</taxon>
        <taxon>Dikarya</taxon>
        <taxon>Ascomycota</taxon>
        <taxon>Pezizomycotina</taxon>
        <taxon>Dothideomycetes</taxon>
        <taxon>Pleosporomycetidae</taxon>
        <taxon>Pleosporales</taxon>
        <taxon>Pleosporineae</taxon>
        <taxon>Pleosporaceae</taxon>
        <taxon>Alternaria</taxon>
        <taxon>Alternaria sect. Alternaria</taxon>
    </lineage>
</organism>
<protein>
    <recommendedName>
        <fullName evidence="2">Heterokaryon incompatibility domain-containing protein</fullName>
    </recommendedName>
</protein>
<dbReference type="EMBL" id="JAAABM010000023">
    <property type="protein sequence ID" value="KAF7671313.1"/>
    <property type="molecule type" value="Genomic_DNA"/>
</dbReference>
<sequence length="569" mass="63672">MYSGMPWLRKIGVHTGSPSSLQVAKGWLDQCVATETSGHAHGDSGQNATKSLMDNNDTDSGASPFRTKRPTRLLEIHRHHGSGPPASTVKLINTYGGAYPYAALSYCWGNQTGIWLTKTNTIEQHLRGIERSSLPATINDAVDIVAALGIGYLWVDALCIIQDSEDDWKVESAKMGEIYQGGLLTIAASKSASSDDGCFNTNRAHGRTAFSDYINVQGRLKDGSASNLYFEKFINSVVELKTGRSGIDIQGSPLSQRAWTYQEQVLSSRILYFAESQLYWECDHCRLSEDNLPQAHAEREYPVLTFSNSSTMESTGNEWYRGAVQTYSKRQLTYQRDKLTAISAVAKATYLKRRVAYVAGLWEDSMIRGLGWYRSSPGKKEKDVPCPSWSWASQHSGVLYDMGGPVGGVSQFISESPTSPQVLSFDVETEETNPFGDVSNGHITLRTMVTTGQILPGKKGRMRDNYLHGYEDTSILTIGENPDLKEWQARAVLDDDGNEGQNVTVAFLSDWDKPQTMWKLLLLKQASRQEHAYQRVGIASIGQDYMCYNRWYHTRDFRRKWKREVLVII</sequence>
<dbReference type="AlphaFoldDB" id="A0A8H7ATJ4"/>
<evidence type="ECO:0000256" key="1">
    <source>
        <dbReference type="SAM" id="MobiDB-lite"/>
    </source>
</evidence>
<proteinExistence type="predicted"/>
<dbReference type="Proteomes" id="UP000596902">
    <property type="component" value="Unassembled WGS sequence"/>
</dbReference>
<evidence type="ECO:0000313" key="4">
    <source>
        <dbReference type="Proteomes" id="UP000596902"/>
    </source>
</evidence>
<reference evidence="3" key="2">
    <citation type="submission" date="2020-08" db="EMBL/GenBank/DDBJ databases">
        <title>Draft Genome Sequence of Cumin Blight Pathogen Alternaria burnsii.</title>
        <authorList>
            <person name="Feng Z."/>
        </authorList>
    </citation>
    <scope>NUCLEOTIDE SEQUENCE</scope>
    <source>
        <strain evidence="3">CBS107.38</strain>
    </source>
</reference>
<name>A0A8H7ATJ4_9PLEO</name>
<feature type="compositionally biased region" description="Polar residues" evidence="1">
    <location>
        <begin position="44"/>
        <end position="61"/>
    </location>
</feature>
<gene>
    <name evidence="3" type="ORF">GT037_010638</name>
</gene>
<keyword evidence="4" id="KW-1185">Reference proteome</keyword>